<reference evidence="1" key="1">
    <citation type="submission" date="2014-11" db="EMBL/GenBank/DDBJ databases">
        <authorList>
            <person name="Amaro Gonzalez C."/>
        </authorList>
    </citation>
    <scope>NUCLEOTIDE SEQUENCE</scope>
</reference>
<dbReference type="EMBL" id="GBXM01044957">
    <property type="protein sequence ID" value="JAH63620.1"/>
    <property type="molecule type" value="Transcribed_RNA"/>
</dbReference>
<proteinExistence type="predicted"/>
<accession>A0A0E9UEG5</accession>
<evidence type="ECO:0000313" key="1">
    <source>
        <dbReference type="EMBL" id="JAH63620.1"/>
    </source>
</evidence>
<dbReference type="AlphaFoldDB" id="A0A0E9UEG5"/>
<protein>
    <submittedName>
        <fullName evidence="1">Uncharacterized protein</fullName>
    </submittedName>
</protein>
<reference evidence="1" key="2">
    <citation type="journal article" date="2015" name="Fish Shellfish Immunol.">
        <title>Early steps in the European eel (Anguilla anguilla)-Vibrio vulnificus interaction in the gills: Role of the RtxA13 toxin.</title>
        <authorList>
            <person name="Callol A."/>
            <person name="Pajuelo D."/>
            <person name="Ebbesson L."/>
            <person name="Teles M."/>
            <person name="MacKenzie S."/>
            <person name="Amaro C."/>
        </authorList>
    </citation>
    <scope>NUCLEOTIDE SEQUENCE</scope>
</reference>
<name>A0A0E9UEG5_ANGAN</name>
<sequence>MLQHLYLSLRIGCGRVQKTLWKQASSSGAGERQLKQFSVKTEIHFVLVYSRIDRDRVRPGGVLMM</sequence>
<organism evidence="1">
    <name type="scientific">Anguilla anguilla</name>
    <name type="common">European freshwater eel</name>
    <name type="synonym">Muraena anguilla</name>
    <dbReference type="NCBI Taxonomy" id="7936"/>
    <lineage>
        <taxon>Eukaryota</taxon>
        <taxon>Metazoa</taxon>
        <taxon>Chordata</taxon>
        <taxon>Craniata</taxon>
        <taxon>Vertebrata</taxon>
        <taxon>Euteleostomi</taxon>
        <taxon>Actinopterygii</taxon>
        <taxon>Neopterygii</taxon>
        <taxon>Teleostei</taxon>
        <taxon>Anguilliformes</taxon>
        <taxon>Anguillidae</taxon>
        <taxon>Anguilla</taxon>
    </lineage>
</organism>